<dbReference type="Pfam" id="PF02493">
    <property type="entry name" value="MORN"/>
    <property type="match status" value="7"/>
</dbReference>
<evidence type="ECO:0000256" key="2">
    <source>
        <dbReference type="SAM" id="MobiDB-lite"/>
    </source>
</evidence>
<proteinExistence type="predicted"/>
<evidence type="ECO:0000256" key="1">
    <source>
        <dbReference type="ARBA" id="ARBA00022737"/>
    </source>
</evidence>
<dbReference type="Gene3D" id="2.20.110.10">
    <property type="entry name" value="Histone H3 K4-specific methyltransferase SET7/9 N-terminal domain"/>
    <property type="match status" value="4"/>
</dbReference>
<feature type="compositionally biased region" description="Pro residues" evidence="2">
    <location>
        <begin position="301"/>
        <end position="310"/>
    </location>
</feature>
<dbReference type="PANTHER" id="PTHR23084:SF263">
    <property type="entry name" value="MORN REPEAT-CONTAINING PROTEIN 1"/>
    <property type="match status" value="1"/>
</dbReference>
<dbReference type="SMART" id="SM00698">
    <property type="entry name" value="MORN"/>
    <property type="match status" value="7"/>
</dbReference>
<feature type="region of interest" description="Disordered" evidence="2">
    <location>
        <begin position="1"/>
        <end position="21"/>
    </location>
</feature>
<feature type="region of interest" description="Disordered" evidence="2">
    <location>
        <begin position="299"/>
        <end position="340"/>
    </location>
</feature>
<dbReference type="EMBL" id="BSDZ01000078">
    <property type="protein sequence ID" value="GLI67451.1"/>
    <property type="molecule type" value="Genomic_DNA"/>
</dbReference>
<evidence type="ECO:0000313" key="4">
    <source>
        <dbReference type="Proteomes" id="UP001165090"/>
    </source>
</evidence>
<feature type="compositionally biased region" description="Pro residues" evidence="2">
    <location>
        <begin position="1"/>
        <end position="10"/>
    </location>
</feature>
<feature type="compositionally biased region" description="Pro residues" evidence="2">
    <location>
        <begin position="328"/>
        <end position="339"/>
    </location>
</feature>
<dbReference type="InterPro" id="IPR003409">
    <property type="entry name" value="MORN"/>
</dbReference>
<name>A0ABQ5SCS1_9CHLO</name>
<dbReference type="SUPFAM" id="SSF82185">
    <property type="entry name" value="Histone H3 K4-specific methyltransferase SET7/9 N-terminal domain"/>
    <property type="match status" value="2"/>
</dbReference>
<gene>
    <name evidence="3" type="ORF">VaNZ11_011645</name>
</gene>
<reference evidence="3 4" key="1">
    <citation type="journal article" date="2023" name="IScience">
        <title>Expanded male sex-determining region conserved during the evolution of homothallism in the green alga Volvox.</title>
        <authorList>
            <person name="Yamamoto K."/>
            <person name="Matsuzaki R."/>
            <person name="Mahakham W."/>
            <person name="Heman W."/>
            <person name="Sekimoto H."/>
            <person name="Kawachi M."/>
            <person name="Minakuchi Y."/>
            <person name="Toyoda A."/>
            <person name="Nozaki H."/>
        </authorList>
    </citation>
    <scope>NUCLEOTIDE SEQUENCE [LARGE SCALE GENOMIC DNA]</scope>
    <source>
        <strain evidence="3 4">NIES-4468</strain>
    </source>
</reference>
<accession>A0ABQ5SCS1</accession>
<sequence>MSTIVPPDPAPSGTGPAGSNTFYTAPSLGTGVRGIELDRCYVGDYVAGRRHGFGTYTYPNSFFKYEGQWVNGKKHGLGKLSMRDGAYYEGEFLDGEINGQGTRRFANGDVYIGTFEMGEMHGFGVMRLANGDTYQGPLVRNAFQGVGVYTFSNGDVYEGDFACHKRTGQGVLTCVDGRRYEGGWVDNEHTGYGECTYADGSWYKGDWGRGVYHGQGEWFVARSGLTYRGQFIAGVPALVPTSLTVTWLADEDPKKATAGRKAPSTARGAGWEPEVATLLPVVLGEPCPIPLTISAQLQTQLPPPTSPLPSDPKAQGAKKPASAHGAPAPTPIINQPPRPGHVWRTAEMEYGRRVNLTLHVEPPRPLPPDRLLRALVVNTLMPDGSTLVRLLVSTTTNMPPALPLARVDGQLVTSVQVELQAGQRVVEGLVIGSLEDEPRIAQPNALGFLVASTPGSRVEPGYCRVALPEPKAKKPGAK</sequence>
<comment type="caution">
    <text evidence="3">The sequence shown here is derived from an EMBL/GenBank/DDBJ whole genome shotgun (WGS) entry which is preliminary data.</text>
</comment>
<protein>
    <submittedName>
        <fullName evidence="3">Uncharacterized protein</fullName>
    </submittedName>
</protein>
<evidence type="ECO:0000313" key="3">
    <source>
        <dbReference type="EMBL" id="GLI67451.1"/>
    </source>
</evidence>
<dbReference type="PANTHER" id="PTHR23084">
    <property type="entry name" value="PHOSPHATIDYLINOSITOL-4-PHOSPHATE 5-KINASE RELATED"/>
    <property type="match status" value="1"/>
</dbReference>
<keyword evidence="1" id="KW-0677">Repeat</keyword>
<keyword evidence="4" id="KW-1185">Reference proteome</keyword>
<organism evidence="3 4">
    <name type="scientific">Volvox africanus</name>
    <dbReference type="NCBI Taxonomy" id="51714"/>
    <lineage>
        <taxon>Eukaryota</taxon>
        <taxon>Viridiplantae</taxon>
        <taxon>Chlorophyta</taxon>
        <taxon>core chlorophytes</taxon>
        <taxon>Chlorophyceae</taxon>
        <taxon>CS clade</taxon>
        <taxon>Chlamydomonadales</taxon>
        <taxon>Volvocaceae</taxon>
        <taxon>Volvox</taxon>
    </lineage>
</organism>
<dbReference type="Proteomes" id="UP001165090">
    <property type="component" value="Unassembled WGS sequence"/>
</dbReference>